<evidence type="ECO:0000256" key="6">
    <source>
        <dbReference type="ARBA" id="ARBA00025708"/>
    </source>
</evidence>
<evidence type="ECO:0000313" key="11">
    <source>
        <dbReference type="EMBL" id="KAL3859653.1"/>
    </source>
</evidence>
<organism evidence="11 12">
    <name type="scientific">Sinanodonta woodiana</name>
    <name type="common">Chinese pond mussel</name>
    <name type="synonym">Anodonta woodiana</name>
    <dbReference type="NCBI Taxonomy" id="1069815"/>
    <lineage>
        <taxon>Eukaryota</taxon>
        <taxon>Metazoa</taxon>
        <taxon>Spiralia</taxon>
        <taxon>Lophotrochozoa</taxon>
        <taxon>Mollusca</taxon>
        <taxon>Bivalvia</taxon>
        <taxon>Autobranchia</taxon>
        <taxon>Heteroconchia</taxon>
        <taxon>Palaeoheterodonta</taxon>
        <taxon>Unionida</taxon>
        <taxon>Unionoidea</taxon>
        <taxon>Unionidae</taxon>
        <taxon>Unioninae</taxon>
        <taxon>Sinanodonta</taxon>
    </lineage>
</organism>
<evidence type="ECO:0000313" key="12">
    <source>
        <dbReference type="Proteomes" id="UP001634394"/>
    </source>
</evidence>
<evidence type="ECO:0000256" key="8">
    <source>
        <dbReference type="ARBA" id="ARBA00026106"/>
    </source>
</evidence>
<accession>A0ABD3VF68</accession>
<proteinExistence type="inferred from homology"/>
<dbReference type="InterPro" id="IPR045088">
    <property type="entry name" value="ALAT1/2-like"/>
</dbReference>
<keyword evidence="12" id="KW-1185">Reference proteome</keyword>
<keyword evidence="5" id="KW-0663">Pyridoxal phosphate</keyword>
<comment type="cofactor">
    <cofactor evidence="1">
        <name>pyridoxal 5'-phosphate</name>
        <dbReference type="ChEBI" id="CHEBI:597326"/>
    </cofactor>
</comment>
<reference evidence="11 12" key="1">
    <citation type="submission" date="2024-11" db="EMBL/GenBank/DDBJ databases">
        <title>Chromosome-level genome assembly of the freshwater bivalve Anodonta woodiana.</title>
        <authorList>
            <person name="Chen X."/>
        </authorList>
    </citation>
    <scope>NUCLEOTIDE SEQUENCE [LARGE SCALE GENOMIC DNA]</scope>
    <source>
        <strain evidence="11">MN2024</strain>
        <tissue evidence="11">Gills</tissue>
    </source>
</reference>
<comment type="pathway">
    <text evidence="6">Amino-acid degradation; L-alanine degradation via transaminase pathway; pyruvate from L-alanine: step 1/1.</text>
</comment>
<dbReference type="SUPFAM" id="SSF53383">
    <property type="entry name" value="PLP-dependent transferases"/>
    <property type="match status" value="1"/>
</dbReference>
<keyword evidence="3" id="KW-0032">Aminotransferase</keyword>
<gene>
    <name evidence="11" type="ORF">ACJMK2_009866</name>
</gene>
<feature type="domain" description="Aminotransferase class I/classII large" evidence="10">
    <location>
        <begin position="108"/>
        <end position="464"/>
    </location>
</feature>
<dbReference type="GO" id="GO:0004021">
    <property type="term" value="F:L-alanine:2-oxoglutarate aminotransferase activity"/>
    <property type="evidence" value="ECO:0007669"/>
    <property type="project" value="UniProtKB-EC"/>
</dbReference>
<dbReference type="FunFam" id="1.10.287.1970:FF:000001">
    <property type="entry name" value="Alanine aminotransferase 2"/>
    <property type="match status" value="1"/>
</dbReference>
<dbReference type="Gene3D" id="3.40.640.10">
    <property type="entry name" value="Type I PLP-dependent aspartate aminotransferase-like (Major domain)"/>
    <property type="match status" value="1"/>
</dbReference>
<evidence type="ECO:0000256" key="4">
    <source>
        <dbReference type="ARBA" id="ARBA00022679"/>
    </source>
</evidence>
<sequence>MNRVRVGANFGARLCSCKAHQWVGKRSKVLSLDNMNPFVKSMEYAVRGPIVIRAGEIEAELKKGAKKPFKEVIRANIGDCHATGQKPITFLRQVVGLCTDPDRLMNNPAYPTDAKQRATRILDGCGGHSIGAYSDSAGVRVIREDIANYIKQRDGHPSNPDDIFLATGASDAIKSIMKLLLTGKTGKDRAGIMIPIPQYPLYTATIAEYNAHPIGYFLDEDNTWALNIDELKRALNEARAHCQVLSHENIQSVIKFAKEENLFLLADEVYQHNVYAKGSQFHSFKKVLMEMPPEYHNMELTSFLSTSKGYMGECGFRGGYCEAVNLDPDVKAMLLKSISAKLCSSVAGQAAMDVVVNPPKPGEPSYELFEKEKSAVLGQLAQKAQLVTKTFNSIEGVSCNVVQGAMYAFPRISLPPKAIQAAQAKGQSPDAFYCFQLLENTGICVVPGSGFGQKPNTFHFRTTILPPVEKIQVMMELFKGFHQKFLQTYK</sequence>
<evidence type="ECO:0000256" key="9">
    <source>
        <dbReference type="ARBA" id="ARBA00047412"/>
    </source>
</evidence>
<dbReference type="FunFam" id="3.90.1150.10:FF:000010">
    <property type="entry name" value="Alanine aminotransferase 2"/>
    <property type="match status" value="1"/>
</dbReference>
<evidence type="ECO:0000256" key="2">
    <source>
        <dbReference type="ARBA" id="ARBA00011738"/>
    </source>
</evidence>
<dbReference type="InterPro" id="IPR015422">
    <property type="entry name" value="PyrdxlP-dep_Trfase_small"/>
</dbReference>
<dbReference type="PANTHER" id="PTHR11751:SF29">
    <property type="entry name" value="ALANINE TRANSAMINASE"/>
    <property type="match status" value="1"/>
</dbReference>
<dbReference type="Pfam" id="PF00155">
    <property type="entry name" value="Aminotran_1_2"/>
    <property type="match status" value="1"/>
</dbReference>
<evidence type="ECO:0000256" key="3">
    <source>
        <dbReference type="ARBA" id="ARBA00022576"/>
    </source>
</evidence>
<evidence type="ECO:0000256" key="1">
    <source>
        <dbReference type="ARBA" id="ARBA00001933"/>
    </source>
</evidence>
<dbReference type="InterPro" id="IPR015421">
    <property type="entry name" value="PyrdxlP-dep_Trfase_major"/>
</dbReference>
<dbReference type="InterPro" id="IPR015424">
    <property type="entry name" value="PyrdxlP-dep_Trfase"/>
</dbReference>
<comment type="subunit">
    <text evidence="2">Homodimer.</text>
</comment>
<comment type="similarity">
    <text evidence="7">Belongs to the class-I pyridoxal-phosphate-dependent aminotransferase family. Alanine aminotransferase subfamily.</text>
</comment>
<dbReference type="AlphaFoldDB" id="A0ABD3VF68"/>
<dbReference type="Gene3D" id="1.10.287.1970">
    <property type="match status" value="1"/>
</dbReference>
<protein>
    <recommendedName>
        <fullName evidence="8">alanine transaminase</fullName>
        <ecNumber evidence="8">2.6.1.2</ecNumber>
    </recommendedName>
</protein>
<comment type="caution">
    <text evidence="11">The sequence shown here is derived from an EMBL/GenBank/DDBJ whole genome shotgun (WGS) entry which is preliminary data.</text>
</comment>
<dbReference type="CDD" id="cd00609">
    <property type="entry name" value="AAT_like"/>
    <property type="match status" value="1"/>
</dbReference>
<dbReference type="EC" id="2.6.1.2" evidence="8"/>
<evidence type="ECO:0000256" key="5">
    <source>
        <dbReference type="ARBA" id="ARBA00022898"/>
    </source>
</evidence>
<name>A0ABD3VF68_SINWO</name>
<dbReference type="PANTHER" id="PTHR11751">
    <property type="entry name" value="ALANINE AMINOTRANSFERASE"/>
    <property type="match status" value="1"/>
</dbReference>
<dbReference type="EMBL" id="JBJQND010000012">
    <property type="protein sequence ID" value="KAL3859653.1"/>
    <property type="molecule type" value="Genomic_DNA"/>
</dbReference>
<dbReference type="InterPro" id="IPR004839">
    <property type="entry name" value="Aminotransferase_I/II_large"/>
</dbReference>
<dbReference type="Proteomes" id="UP001634394">
    <property type="component" value="Unassembled WGS sequence"/>
</dbReference>
<dbReference type="FunFam" id="3.40.640.10:FF:000012">
    <property type="entry name" value="alanine aminotransferase 2"/>
    <property type="match status" value="1"/>
</dbReference>
<evidence type="ECO:0000256" key="7">
    <source>
        <dbReference type="ARBA" id="ARBA00025785"/>
    </source>
</evidence>
<evidence type="ECO:0000259" key="10">
    <source>
        <dbReference type="Pfam" id="PF00155"/>
    </source>
</evidence>
<comment type="catalytic activity">
    <reaction evidence="9">
        <text>L-alanine + 2-oxoglutarate = pyruvate + L-glutamate</text>
        <dbReference type="Rhea" id="RHEA:19453"/>
        <dbReference type="ChEBI" id="CHEBI:15361"/>
        <dbReference type="ChEBI" id="CHEBI:16810"/>
        <dbReference type="ChEBI" id="CHEBI:29985"/>
        <dbReference type="ChEBI" id="CHEBI:57972"/>
        <dbReference type="EC" id="2.6.1.2"/>
    </reaction>
</comment>
<dbReference type="Gene3D" id="3.90.1150.10">
    <property type="entry name" value="Aspartate Aminotransferase, domain 1"/>
    <property type="match status" value="1"/>
</dbReference>
<keyword evidence="4" id="KW-0808">Transferase</keyword>